<dbReference type="AlphaFoldDB" id="A0AAV4S9Y8"/>
<reference evidence="1 2" key="1">
    <citation type="submission" date="2021-06" db="EMBL/GenBank/DDBJ databases">
        <title>Caerostris extrusa draft genome.</title>
        <authorList>
            <person name="Kono N."/>
            <person name="Arakawa K."/>
        </authorList>
    </citation>
    <scope>NUCLEOTIDE SEQUENCE [LARGE SCALE GENOMIC DNA]</scope>
</reference>
<gene>
    <name evidence="1" type="ORF">CEXT_13771</name>
</gene>
<accession>A0AAV4S9Y8</accession>
<name>A0AAV4S9Y8_CAEEX</name>
<dbReference type="EMBL" id="BPLR01009164">
    <property type="protein sequence ID" value="GIY29986.1"/>
    <property type="molecule type" value="Genomic_DNA"/>
</dbReference>
<sequence>MTREPPEEDIHDEGPRDPLFHYVEPLDNILNFDPSDDSFNLLVELCIQVVIEGKQILQILEPKSSTSGRTLTIPRPVRNST</sequence>
<protein>
    <submittedName>
        <fullName evidence="1">Uncharacterized protein</fullName>
    </submittedName>
</protein>
<dbReference type="Proteomes" id="UP001054945">
    <property type="component" value="Unassembled WGS sequence"/>
</dbReference>
<evidence type="ECO:0000313" key="2">
    <source>
        <dbReference type="Proteomes" id="UP001054945"/>
    </source>
</evidence>
<organism evidence="1 2">
    <name type="scientific">Caerostris extrusa</name>
    <name type="common">Bark spider</name>
    <name type="synonym">Caerostris bankana</name>
    <dbReference type="NCBI Taxonomy" id="172846"/>
    <lineage>
        <taxon>Eukaryota</taxon>
        <taxon>Metazoa</taxon>
        <taxon>Ecdysozoa</taxon>
        <taxon>Arthropoda</taxon>
        <taxon>Chelicerata</taxon>
        <taxon>Arachnida</taxon>
        <taxon>Araneae</taxon>
        <taxon>Araneomorphae</taxon>
        <taxon>Entelegynae</taxon>
        <taxon>Araneoidea</taxon>
        <taxon>Araneidae</taxon>
        <taxon>Caerostris</taxon>
    </lineage>
</organism>
<comment type="caution">
    <text evidence="1">The sequence shown here is derived from an EMBL/GenBank/DDBJ whole genome shotgun (WGS) entry which is preliminary data.</text>
</comment>
<keyword evidence="2" id="KW-1185">Reference proteome</keyword>
<evidence type="ECO:0000313" key="1">
    <source>
        <dbReference type="EMBL" id="GIY29986.1"/>
    </source>
</evidence>
<proteinExistence type="predicted"/>